<evidence type="ECO:0000313" key="5">
    <source>
        <dbReference type="EMBL" id="NRT86817.1"/>
    </source>
</evidence>
<reference evidence="5" key="1">
    <citation type="submission" date="2020-05" db="EMBL/GenBank/DDBJ databases">
        <authorList>
            <person name="Brown S."/>
            <person name="Huntemann M."/>
            <person name="Clum A."/>
            <person name="Spunde A."/>
            <person name="Palaniappan K."/>
            <person name="Ritter S."/>
            <person name="Mikhailova N."/>
            <person name="Chen I.-M."/>
            <person name="Stamatis D."/>
            <person name="Reddy T."/>
            <person name="O'Malley R."/>
            <person name="Daum C."/>
            <person name="Shapiro N."/>
            <person name="Ivanova N."/>
            <person name="Kyrpides N."/>
            <person name="Woyke T."/>
        </authorList>
    </citation>
    <scope>NUCLEOTIDE SEQUENCE</scope>
    <source>
        <strain evidence="5">DJ080</strain>
    </source>
</reference>
<evidence type="ECO:0000256" key="1">
    <source>
        <dbReference type="ARBA" id="ARBA00023125"/>
    </source>
</evidence>
<accession>A0AAX0AVN1</accession>
<dbReference type="Proteomes" id="UP001193748">
    <property type="component" value="Unassembled WGS sequence"/>
</dbReference>
<evidence type="ECO:0000256" key="2">
    <source>
        <dbReference type="ARBA" id="ARBA00023172"/>
    </source>
</evidence>
<dbReference type="AlphaFoldDB" id="A0AAX0AVN1"/>
<gene>
    <name evidence="5" type="ORF">B0H41_000496</name>
</gene>
<dbReference type="InterPro" id="IPR025827">
    <property type="entry name" value="Zn_ribbon_recom_dom"/>
</dbReference>
<sequence>MKFYNTVQNMLNENRAVRSNKSNKRTFTGILKCGDCGVSLIFKEKWAGYKCSGSQHKEGNCSTHFIKEEEIWDLIFKKLNDKIQHNYEKFKKTVQEEINATNVIQQKQKRIEKNNEKIENATKRMANLYFKEDTKYANSVISEIKNKIIMIENENEELEQRVQEDKKYRQDMLYILGNMDKCIKKENWIIKLFINEIKIYQINKIEITWRC</sequence>
<name>A0AAX0AVN1_CLOBE</name>
<keyword evidence="2" id="KW-0233">DNA recombination</keyword>
<evidence type="ECO:0000256" key="3">
    <source>
        <dbReference type="SAM" id="Coils"/>
    </source>
</evidence>
<dbReference type="PANTHER" id="PTHR30461">
    <property type="entry name" value="DNA-INVERTASE FROM LAMBDOID PROPHAGE"/>
    <property type="match status" value="1"/>
</dbReference>
<dbReference type="RefSeq" id="WP_173710159.1">
    <property type="nucleotide sequence ID" value="NZ_JABSWW010000001.1"/>
</dbReference>
<keyword evidence="1" id="KW-0238">DNA-binding</keyword>
<dbReference type="PANTHER" id="PTHR30461:SF2">
    <property type="entry name" value="SERINE RECOMBINASE PINE-RELATED"/>
    <property type="match status" value="1"/>
</dbReference>
<dbReference type="Pfam" id="PF13408">
    <property type="entry name" value="Zn_ribbon_recom"/>
    <property type="match status" value="1"/>
</dbReference>
<proteinExistence type="predicted"/>
<dbReference type="InterPro" id="IPR050639">
    <property type="entry name" value="SSR_resolvase"/>
</dbReference>
<dbReference type="EMBL" id="JABSWW010000001">
    <property type="protein sequence ID" value="NRT86817.1"/>
    <property type="molecule type" value="Genomic_DNA"/>
</dbReference>
<reference evidence="5" key="2">
    <citation type="journal article" date="2022" name="Nat. Biotechnol.">
        <title>Carbon-negative production of acetone and isopropanol by gas fermentation at industrial pilot scale.</title>
        <authorList>
            <person name="Liew F.E."/>
            <person name="Nogle R."/>
            <person name="Abdalla T."/>
            <person name="Rasor B.J."/>
            <person name="Canter C."/>
            <person name="Jensen R.O."/>
            <person name="Wang L."/>
            <person name="Strutz J."/>
            <person name="Chirania P."/>
            <person name="De Tissera S."/>
            <person name="Mueller A.P."/>
            <person name="Ruan Z."/>
            <person name="Gao A."/>
            <person name="Tran L."/>
            <person name="Engle N.L."/>
            <person name="Bromley J.C."/>
            <person name="Daniell J."/>
            <person name="Conrado R."/>
            <person name="Tschaplinski T.J."/>
            <person name="Giannone R.J."/>
            <person name="Hettich R.L."/>
            <person name="Karim A.S."/>
            <person name="Simpson S.D."/>
            <person name="Brown S.D."/>
            <person name="Leang C."/>
            <person name="Jewett M.C."/>
            <person name="Kopke M."/>
        </authorList>
    </citation>
    <scope>NUCLEOTIDE SEQUENCE</scope>
    <source>
        <strain evidence="5">DJ080</strain>
    </source>
</reference>
<organism evidence="5 6">
    <name type="scientific">Clostridium beijerinckii</name>
    <name type="common">Clostridium MP</name>
    <dbReference type="NCBI Taxonomy" id="1520"/>
    <lineage>
        <taxon>Bacteria</taxon>
        <taxon>Bacillati</taxon>
        <taxon>Bacillota</taxon>
        <taxon>Clostridia</taxon>
        <taxon>Eubacteriales</taxon>
        <taxon>Clostridiaceae</taxon>
        <taxon>Clostridium</taxon>
    </lineage>
</organism>
<feature type="domain" description="Recombinase zinc beta ribbon" evidence="4">
    <location>
        <begin position="27"/>
        <end position="79"/>
    </location>
</feature>
<keyword evidence="3" id="KW-0175">Coiled coil</keyword>
<dbReference type="GO" id="GO:0003677">
    <property type="term" value="F:DNA binding"/>
    <property type="evidence" value="ECO:0007669"/>
    <property type="project" value="UniProtKB-KW"/>
</dbReference>
<evidence type="ECO:0000259" key="4">
    <source>
        <dbReference type="Pfam" id="PF13408"/>
    </source>
</evidence>
<dbReference type="GO" id="GO:0000150">
    <property type="term" value="F:DNA strand exchange activity"/>
    <property type="evidence" value="ECO:0007669"/>
    <property type="project" value="TreeGrafter"/>
</dbReference>
<evidence type="ECO:0000313" key="6">
    <source>
        <dbReference type="Proteomes" id="UP001193748"/>
    </source>
</evidence>
<comment type="caution">
    <text evidence="5">The sequence shown here is derived from an EMBL/GenBank/DDBJ whole genome shotgun (WGS) entry which is preliminary data.</text>
</comment>
<protein>
    <recommendedName>
        <fullName evidence="4">Recombinase zinc beta ribbon domain-containing protein</fullName>
    </recommendedName>
</protein>
<feature type="coiled-coil region" evidence="3">
    <location>
        <begin position="104"/>
        <end position="171"/>
    </location>
</feature>